<evidence type="ECO:0000313" key="3">
    <source>
        <dbReference type="EMBL" id="CAA2629188.1"/>
    </source>
</evidence>
<keyword evidence="5" id="KW-1185">Reference proteome</keyword>
<feature type="region of interest" description="Disordered" evidence="1">
    <location>
        <begin position="197"/>
        <end position="216"/>
    </location>
</feature>
<proteinExistence type="predicted"/>
<dbReference type="EMBL" id="LR746274">
    <property type="protein sequence ID" value="CAA7405285.1"/>
    <property type="molecule type" value="Genomic_DNA"/>
</dbReference>
<organism evidence="4 5">
    <name type="scientific">Spirodela intermedia</name>
    <name type="common">Intermediate duckweed</name>
    <dbReference type="NCBI Taxonomy" id="51605"/>
    <lineage>
        <taxon>Eukaryota</taxon>
        <taxon>Viridiplantae</taxon>
        <taxon>Streptophyta</taxon>
        <taxon>Embryophyta</taxon>
        <taxon>Tracheophyta</taxon>
        <taxon>Spermatophyta</taxon>
        <taxon>Magnoliopsida</taxon>
        <taxon>Liliopsida</taxon>
        <taxon>Araceae</taxon>
        <taxon>Lemnoideae</taxon>
        <taxon>Spirodela</taxon>
    </lineage>
</organism>
<reference evidence="4" key="1">
    <citation type="submission" date="2020-02" db="EMBL/GenBank/DDBJ databases">
        <authorList>
            <person name="Scholz U."/>
            <person name="Mascher M."/>
            <person name="Fiebig A."/>
        </authorList>
    </citation>
    <scope>NUCLEOTIDE SEQUENCE</scope>
</reference>
<evidence type="ECO:0000256" key="1">
    <source>
        <dbReference type="SAM" id="MobiDB-lite"/>
    </source>
</evidence>
<accession>A0A7I8L7N9</accession>
<dbReference type="Proteomes" id="UP000663760">
    <property type="component" value="Chromosome 11"/>
</dbReference>
<keyword evidence="2" id="KW-0812">Transmembrane</keyword>
<sequence>MGNVIKSFFSGVANVVGDVLGAPLDFLSGKSCRPACGSTWDLICYIEHFCVANLLKLVAILFLFYAVLLFIYLLFKTGVCGCLGGAAGKMIRSLCATCFSACDGGLRFLRGTIRWRKREREKERERARAMDEEAEDEEYGSFSGAGGGIRRRRRGPWLSPAYSSSSSWSSAARSRERRRLHLERSLRARSHRIRVELRESHRREPRHGRQRRPRTVHHVRVTRTSSFVRKPGGAARFRRRRW</sequence>
<dbReference type="EMBL" id="LR743598">
    <property type="protein sequence ID" value="CAA2629188.1"/>
    <property type="molecule type" value="Genomic_DNA"/>
</dbReference>
<dbReference type="PANTHER" id="PTHR35278:SF1">
    <property type="entry name" value="F8K7.16"/>
    <property type="match status" value="1"/>
</dbReference>
<evidence type="ECO:0000313" key="5">
    <source>
        <dbReference type="Proteomes" id="UP000663760"/>
    </source>
</evidence>
<keyword evidence="2" id="KW-0472">Membrane</keyword>
<evidence type="ECO:0000256" key="2">
    <source>
        <dbReference type="SAM" id="Phobius"/>
    </source>
</evidence>
<name>A0A7I8L7N9_SPIIN</name>
<gene>
    <name evidence="3" type="ORF">SI7747_11014826</name>
    <name evidence="4" type="ORF">SI8410_11015963</name>
</gene>
<keyword evidence="2" id="KW-1133">Transmembrane helix</keyword>
<dbReference type="AlphaFoldDB" id="A0A7I8L7N9"/>
<feature type="transmembrane region" description="Helical" evidence="2">
    <location>
        <begin position="54"/>
        <end position="75"/>
    </location>
</feature>
<feature type="compositionally biased region" description="Basic residues" evidence="1">
    <location>
        <begin position="203"/>
        <end position="216"/>
    </location>
</feature>
<protein>
    <submittedName>
        <fullName evidence="4">Uncharacterized protein</fullName>
    </submittedName>
</protein>
<dbReference type="PANTHER" id="PTHR35278">
    <property type="entry name" value="TRANSMEMBRANE PROTEIN-RELATED"/>
    <property type="match status" value="1"/>
</dbReference>
<evidence type="ECO:0000313" key="4">
    <source>
        <dbReference type="EMBL" id="CAA7405285.1"/>
    </source>
</evidence>
<dbReference type="OrthoDB" id="1916120at2759"/>